<feature type="non-terminal residue" evidence="9">
    <location>
        <position position="1"/>
    </location>
</feature>
<comment type="subcellular location">
    <subcellularLocation>
        <location evidence="1 7">Cell membrane</location>
        <topology evidence="1 7">Multi-pass membrane protein</topology>
    </subcellularLocation>
</comment>
<dbReference type="PANTHER" id="PTHR30614:SF21">
    <property type="entry name" value="AMINO ACID ABC TRANSPORTER PERMEASE"/>
    <property type="match status" value="1"/>
</dbReference>
<comment type="similarity">
    <text evidence="7">Belongs to the binding-protein-dependent transport system permease family.</text>
</comment>
<accession>A0ABW3CK97</accession>
<dbReference type="EMBL" id="JBHTIR010002917">
    <property type="protein sequence ID" value="MFD0854409.1"/>
    <property type="molecule type" value="Genomic_DNA"/>
</dbReference>
<feature type="transmembrane region" description="Helical" evidence="7">
    <location>
        <begin position="106"/>
        <end position="128"/>
    </location>
</feature>
<keyword evidence="3" id="KW-1003">Cell membrane</keyword>
<dbReference type="CDD" id="cd06261">
    <property type="entry name" value="TM_PBP2"/>
    <property type="match status" value="1"/>
</dbReference>
<keyword evidence="4 7" id="KW-0812">Transmembrane</keyword>
<organism evidence="9 10">
    <name type="scientific">Actinomadura adrarensis</name>
    <dbReference type="NCBI Taxonomy" id="1819600"/>
    <lineage>
        <taxon>Bacteria</taxon>
        <taxon>Bacillati</taxon>
        <taxon>Actinomycetota</taxon>
        <taxon>Actinomycetes</taxon>
        <taxon>Streptosporangiales</taxon>
        <taxon>Thermomonosporaceae</taxon>
        <taxon>Actinomadura</taxon>
    </lineage>
</organism>
<evidence type="ECO:0000256" key="2">
    <source>
        <dbReference type="ARBA" id="ARBA00022448"/>
    </source>
</evidence>
<evidence type="ECO:0000256" key="6">
    <source>
        <dbReference type="ARBA" id="ARBA00023136"/>
    </source>
</evidence>
<dbReference type="InterPro" id="IPR035906">
    <property type="entry name" value="MetI-like_sf"/>
</dbReference>
<evidence type="ECO:0000256" key="5">
    <source>
        <dbReference type="ARBA" id="ARBA00022989"/>
    </source>
</evidence>
<keyword evidence="10" id="KW-1185">Reference proteome</keyword>
<feature type="transmembrane region" description="Helical" evidence="7">
    <location>
        <begin position="64"/>
        <end position="94"/>
    </location>
</feature>
<proteinExistence type="inferred from homology"/>
<dbReference type="SUPFAM" id="SSF161098">
    <property type="entry name" value="MetI-like"/>
    <property type="match status" value="1"/>
</dbReference>
<feature type="non-terminal residue" evidence="9">
    <location>
        <position position="288"/>
    </location>
</feature>
<evidence type="ECO:0000256" key="4">
    <source>
        <dbReference type="ARBA" id="ARBA00022692"/>
    </source>
</evidence>
<dbReference type="Pfam" id="PF00528">
    <property type="entry name" value="BPD_transp_1"/>
    <property type="match status" value="1"/>
</dbReference>
<protein>
    <submittedName>
        <fullName evidence="9">Amino acid ABC transporter permease</fullName>
    </submittedName>
</protein>
<dbReference type="PROSITE" id="PS50928">
    <property type="entry name" value="ABC_TM1"/>
    <property type="match status" value="1"/>
</dbReference>
<evidence type="ECO:0000256" key="7">
    <source>
        <dbReference type="RuleBase" id="RU363032"/>
    </source>
</evidence>
<feature type="transmembrane region" description="Helical" evidence="7">
    <location>
        <begin position="192"/>
        <end position="215"/>
    </location>
</feature>
<gene>
    <name evidence="9" type="ORF">ACFQ07_19380</name>
</gene>
<keyword evidence="2 7" id="KW-0813">Transport</keyword>
<keyword evidence="6 7" id="KW-0472">Membrane</keyword>
<evidence type="ECO:0000256" key="1">
    <source>
        <dbReference type="ARBA" id="ARBA00004651"/>
    </source>
</evidence>
<feature type="transmembrane region" description="Helical" evidence="7">
    <location>
        <begin position="243"/>
        <end position="264"/>
    </location>
</feature>
<reference evidence="10" key="1">
    <citation type="journal article" date="2019" name="Int. J. Syst. Evol. Microbiol.">
        <title>The Global Catalogue of Microorganisms (GCM) 10K type strain sequencing project: providing services to taxonomists for standard genome sequencing and annotation.</title>
        <authorList>
            <consortium name="The Broad Institute Genomics Platform"/>
            <consortium name="The Broad Institute Genome Sequencing Center for Infectious Disease"/>
            <person name="Wu L."/>
            <person name="Ma J."/>
        </authorList>
    </citation>
    <scope>NUCLEOTIDE SEQUENCE [LARGE SCALE GENOMIC DNA]</scope>
    <source>
        <strain evidence="10">JCM 31696</strain>
    </source>
</reference>
<sequence length="288" mass="31619">PAKSREASVLFDAPGPRARVRNNIITVVAVLVFAAIGYLVYARLDKADQFQARLWDPFLRADTWTQFIIPGLWGTLRAAILGSVLALLFGVVFGLGRLSDHRSIRILSGAVVEFFRAIPLLLLIFFVFYVPPAVMDGLNRQFPEISPFAAVVVGLMLYNGSVLAEVFRAGILSIPKGQSEAAYAMGLRKGGVMRLILLPQATTAMMPAIIAQLVVLLKDSALGYIIAYEELLNAGFQQMKVQYANVFASAVVIAVIYIALNMSLDRIATWLERRSRRSRKSSARTLGT</sequence>
<dbReference type="InterPro" id="IPR010065">
    <property type="entry name" value="AA_ABC_transptr_permease_3TM"/>
</dbReference>
<dbReference type="NCBIfam" id="TIGR01726">
    <property type="entry name" value="HEQRo_perm_3TM"/>
    <property type="match status" value="1"/>
</dbReference>
<evidence type="ECO:0000313" key="10">
    <source>
        <dbReference type="Proteomes" id="UP001597083"/>
    </source>
</evidence>
<dbReference type="Gene3D" id="1.10.3720.10">
    <property type="entry name" value="MetI-like"/>
    <property type="match status" value="1"/>
</dbReference>
<evidence type="ECO:0000259" key="8">
    <source>
        <dbReference type="PROSITE" id="PS50928"/>
    </source>
</evidence>
<evidence type="ECO:0000313" key="9">
    <source>
        <dbReference type="EMBL" id="MFD0854409.1"/>
    </source>
</evidence>
<feature type="transmembrane region" description="Helical" evidence="7">
    <location>
        <begin position="24"/>
        <end position="44"/>
    </location>
</feature>
<dbReference type="InterPro" id="IPR000515">
    <property type="entry name" value="MetI-like"/>
</dbReference>
<dbReference type="PANTHER" id="PTHR30614">
    <property type="entry name" value="MEMBRANE COMPONENT OF AMINO ACID ABC TRANSPORTER"/>
    <property type="match status" value="1"/>
</dbReference>
<dbReference type="InterPro" id="IPR043429">
    <property type="entry name" value="ArtM/GltK/GlnP/TcyL/YhdX-like"/>
</dbReference>
<evidence type="ECO:0000256" key="3">
    <source>
        <dbReference type="ARBA" id="ARBA00022475"/>
    </source>
</evidence>
<keyword evidence="5 7" id="KW-1133">Transmembrane helix</keyword>
<comment type="caution">
    <text evidence="9">The sequence shown here is derived from an EMBL/GenBank/DDBJ whole genome shotgun (WGS) entry which is preliminary data.</text>
</comment>
<dbReference type="Proteomes" id="UP001597083">
    <property type="component" value="Unassembled WGS sequence"/>
</dbReference>
<name>A0ABW3CK97_9ACTN</name>
<feature type="domain" description="ABC transmembrane type-1" evidence="8">
    <location>
        <begin position="72"/>
        <end position="264"/>
    </location>
</feature>
<feature type="transmembrane region" description="Helical" evidence="7">
    <location>
        <begin position="148"/>
        <end position="171"/>
    </location>
</feature>